<dbReference type="OMA" id="IGLEMNC"/>
<dbReference type="AlphaFoldDB" id="A0A7I4YVM3"/>
<dbReference type="PANTHER" id="PTHR47027:SF29">
    <property type="entry name" value="C2H2-TYPE DOMAIN-CONTAINING PROTEIN"/>
    <property type="match status" value="1"/>
</dbReference>
<organism evidence="1 2">
    <name type="scientific">Haemonchus contortus</name>
    <name type="common">Barber pole worm</name>
    <dbReference type="NCBI Taxonomy" id="6289"/>
    <lineage>
        <taxon>Eukaryota</taxon>
        <taxon>Metazoa</taxon>
        <taxon>Ecdysozoa</taxon>
        <taxon>Nematoda</taxon>
        <taxon>Chromadorea</taxon>
        <taxon>Rhabditida</taxon>
        <taxon>Rhabditina</taxon>
        <taxon>Rhabditomorpha</taxon>
        <taxon>Strongyloidea</taxon>
        <taxon>Trichostrongylidae</taxon>
        <taxon>Haemonchus</taxon>
    </lineage>
</organism>
<name>A0A7I4YVM3_HAECO</name>
<proteinExistence type="predicted"/>
<sequence length="124" mass="13817">MEINGDYLANLLFADDCVIFAYDALGLEEDFVQLQMRSSEIGLEMNCSKTKWMHNKFSPTATVKINGGTIEGVKSFKYLGHHPSFTEGSTGECSRRSKAAWSSFNKISILLTLLLDEDRGTIGR</sequence>
<accession>A0A7I4YVM3</accession>
<protein>
    <submittedName>
        <fullName evidence="2">Reverse transcriptase domain-containing protein</fullName>
    </submittedName>
</protein>
<dbReference type="PANTHER" id="PTHR47027">
    <property type="entry name" value="REVERSE TRANSCRIPTASE DOMAIN-CONTAINING PROTEIN"/>
    <property type="match status" value="1"/>
</dbReference>
<evidence type="ECO:0000313" key="2">
    <source>
        <dbReference type="WBParaSite" id="HCON_00142450-00001"/>
    </source>
</evidence>
<keyword evidence="1" id="KW-1185">Reference proteome</keyword>
<dbReference type="OrthoDB" id="5857639at2759"/>
<reference evidence="2" key="1">
    <citation type="submission" date="2020-12" db="UniProtKB">
        <authorList>
            <consortium name="WormBaseParasite"/>
        </authorList>
    </citation>
    <scope>IDENTIFICATION</scope>
    <source>
        <strain evidence="2">MHco3</strain>
    </source>
</reference>
<evidence type="ECO:0000313" key="1">
    <source>
        <dbReference type="Proteomes" id="UP000025227"/>
    </source>
</evidence>
<dbReference type="WBParaSite" id="HCON_00142450-00001">
    <property type="protein sequence ID" value="HCON_00142450-00001"/>
    <property type="gene ID" value="HCON_00142450"/>
</dbReference>
<dbReference type="Proteomes" id="UP000025227">
    <property type="component" value="Unplaced"/>
</dbReference>